<evidence type="ECO:0000256" key="8">
    <source>
        <dbReference type="ARBA" id="ARBA00022989"/>
    </source>
</evidence>
<feature type="transmembrane region" description="Helical" evidence="12">
    <location>
        <begin position="20"/>
        <end position="43"/>
    </location>
</feature>
<sequence length="414" mass="45632">MLYYLFTWIEQYVHIPGSGLFQYISFRTAVAVIVSLIITTGYGSRLIRILRAKQVGETIRDLGLEGEKKKQGTPTMGGLIIIAGIMIPTLLFAKLENIYVILMLITTVWMGAIGFLDDYIKVFRKNKEGLAGRFKIVGQVGLGIIIACTMYFHPEVVVRETVPNPVPGSPVEAHVREGTGVKYYTKDVKSTKTNIPFYKNNEFDYAKVLSAFGLNNSALTFVVFLLVVVVIVTAVSNGANITDGIDGLATGTSATIGGTLAILAYVSGNVIFSDYLNIMYIPNSGELVIFAGAFVGACTGFLWYNSYPAQVFMGDTGSLAIGGIIAAFAVLIRKELLIPILCGVFLIENLSVIMQVSYFKYTKRKYGEGRRVFRMAPLHHHYQKKGYHEAKIVTRFWILGVILAILTIVTLKVR</sequence>
<comment type="catalytic activity">
    <reaction evidence="12">
        <text>UDP-N-acetyl-alpha-D-muramoyl-L-alanyl-gamma-D-glutamyl-meso-2,6-diaminopimeloyl-D-alanyl-D-alanine + di-trans,octa-cis-undecaprenyl phosphate = di-trans,octa-cis-undecaprenyl diphospho-N-acetyl-alpha-D-muramoyl-L-alanyl-D-glutamyl-meso-2,6-diaminopimeloyl-D-alanyl-D-alanine + UMP</text>
        <dbReference type="Rhea" id="RHEA:28386"/>
        <dbReference type="ChEBI" id="CHEBI:57865"/>
        <dbReference type="ChEBI" id="CHEBI:60392"/>
        <dbReference type="ChEBI" id="CHEBI:61386"/>
        <dbReference type="ChEBI" id="CHEBI:61387"/>
        <dbReference type="EC" id="2.7.8.13"/>
    </reaction>
</comment>
<dbReference type="GO" id="GO:0071555">
    <property type="term" value="P:cell wall organization"/>
    <property type="evidence" value="ECO:0007669"/>
    <property type="project" value="UniProtKB-KW"/>
</dbReference>
<keyword evidence="9 12" id="KW-0472">Membrane</keyword>
<dbReference type="GO" id="GO:0008963">
    <property type="term" value="F:phospho-N-acetylmuramoyl-pentapeptide-transferase activity"/>
    <property type="evidence" value="ECO:0007669"/>
    <property type="project" value="UniProtKB-UniRule"/>
</dbReference>
<evidence type="ECO:0000256" key="3">
    <source>
        <dbReference type="ARBA" id="ARBA00022618"/>
    </source>
</evidence>
<dbReference type="NCBIfam" id="TIGR00445">
    <property type="entry name" value="mraY"/>
    <property type="match status" value="1"/>
</dbReference>
<feature type="transmembrane region" description="Helical" evidence="12">
    <location>
        <begin position="75"/>
        <end position="92"/>
    </location>
</feature>
<evidence type="ECO:0000256" key="2">
    <source>
        <dbReference type="ARBA" id="ARBA00005583"/>
    </source>
</evidence>
<comment type="function">
    <text evidence="12">Catalyzes the initial step of the lipid cycle reactions in the biosynthesis of the cell wall peptidoglycan: transfers peptidoglycan precursor phospho-MurNAc-pentapeptide from UDP-MurNAc-pentapeptide onto the lipid carrier undecaprenyl phosphate, yielding undecaprenyl-pyrophosphoryl-MurNAc-pentapeptide, known as lipid I.</text>
</comment>
<dbReference type="InterPro" id="IPR000715">
    <property type="entry name" value="Glycosyl_transferase_4"/>
</dbReference>
<proteinExistence type="inferred from homology"/>
<dbReference type="EMBL" id="FOQO01000010">
    <property type="protein sequence ID" value="SFJ46585.1"/>
    <property type="molecule type" value="Genomic_DNA"/>
</dbReference>
<dbReference type="Pfam" id="PF10555">
    <property type="entry name" value="MraY_sig1"/>
    <property type="match status" value="1"/>
</dbReference>
<reference evidence="15 16" key="1">
    <citation type="submission" date="2016-10" db="EMBL/GenBank/DDBJ databases">
        <authorList>
            <person name="de Groot N.N."/>
        </authorList>
    </citation>
    <scope>NUCLEOTIDE SEQUENCE [LARGE SCALE GENOMIC DNA]</scope>
    <source>
        <strain evidence="15 16">RK1</strain>
    </source>
</reference>
<dbReference type="GO" id="GO:0051301">
    <property type="term" value="P:cell division"/>
    <property type="evidence" value="ECO:0007669"/>
    <property type="project" value="UniProtKB-KW"/>
</dbReference>
<evidence type="ECO:0000256" key="6">
    <source>
        <dbReference type="ARBA" id="ARBA00022960"/>
    </source>
</evidence>
<name>A0A1I3RJV7_9SPHI</name>
<evidence type="ECO:0000256" key="9">
    <source>
        <dbReference type="ARBA" id="ARBA00023136"/>
    </source>
</evidence>
<evidence type="ECO:0000256" key="7">
    <source>
        <dbReference type="ARBA" id="ARBA00022984"/>
    </source>
</evidence>
<accession>A0A1I3RJV7</accession>
<dbReference type="GO" id="GO:0051992">
    <property type="term" value="F:UDP-N-acetylmuramoyl-L-alanyl-D-glutamyl-meso-2,6-diaminopimelyl-D-alanyl-D-alanine:undecaprenyl-phosphate transferase activity"/>
    <property type="evidence" value="ECO:0007669"/>
    <property type="project" value="RHEA"/>
</dbReference>
<feature type="transmembrane region" description="Helical" evidence="12">
    <location>
        <begin position="98"/>
        <end position="116"/>
    </location>
</feature>
<keyword evidence="16" id="KW-1185">Reference proteome</keyword>
<feature type="transmembrane region" description="Helical" evidence="12">
    <location>
        <begin position="248"/>
        <end position="267"/>
    </location>
</feature>
<dbReference type="GO" id="GO:0009252">
    <property type="term" value="P:peptidoglycan biosynthetic process"/>
    <property type="evidence" value="ECO:0007669"/>
    <property type="project" value="UniProtKB-UniRule"/>
</dbReference>
<feature type="binding site" evidence="14">
    <location>
        <position position="315"/>
    </location>
    <ligand>
        <name>Mg(2+)</name>
        <dbReference type="ChEBI" id="CHEBI:18420"/>
    </ligand>
</feature>
<dbReference type="InterPro" id="IPR018480">
    <property type="entry name" value="PNAcMuramoyl-5peptid_Trfase_CS"/>
</dbReference>
<keyword evidence="7 12" id="KW-0573">Peptidoglycan synthesis</keyword>
<evidence type="ECO:0000256" key="4">
    <source>
        <dbReference type="ARBA" id="ARBA00022679"/>
    </source>
</evidence>
<evidence type="ECO:0000256" key="13">
    <source>
        <dbReference type="NCBIfam" id="TIGR00445"/>
    </source>
</evidence>
<dbReference type="PANTHER" id="PTHR22926:SF5">
    <property type="entry name" value="PHOSPHO-N-ACETYLMURAMOYL-PENTAPEPTIDE-TRANSFERASE HOMOLOG"/>
    <property type="match status" value="1"/>
</dbReference>
<keyword evidence="11 12" id="KW-0961">Cell wall biogenesis/degradation</keyword>
<dbReference type="PROSITE" id="PS01348">
    <property type="entry name" value="MRAY_2"/>
    <property type="match status" value="1"/>
</dbReference>
<keyword evidence="3 12" id="KW-0132">Cell division</keyword>
<gene>
    <name evidence="12" type="primary">mraY</name>
    <name evidence="15" type="ORF">SAMN05444682_11028</name>
</gene>
<feature type="transmembrane region" description="Helical" evidence="12">
    <location>
        <begin position="287"/>
        <end position="304"/>
    </location>
</feature>
<dbReference type="AlphaFoldDB" id="A0A1I3RJV7"/>
<dbReference type="Proteomes" id="UP000198670">
    <property type="component" value="Unassembled WGS sequence"/>
</dbReference>
<dbReference type="HAMAP" id="MF_00038">
    <property type="entry name" value="MraY"/>
    <property type="match status" value="1"/>
</dbReference>
<dbReference type="OrthoDB" id="9805475at2"/>
<organism evidence="15 16">
    <name type="scientific">Parapedobacter indicus</name>
    <dbReference type="NCBI Taxonomy" id="1477437"/>
    <lineage>
        <taxon>Bacteria</taxon>
        <taxon>Pseudomonadati</taxon>
        <taxon>Bacteroidota</taxon>
        <taxon>Sphingobacteriia</taxon>
        <taxon>Sphingobacteriales</taxon>
        <taxon>Sphingobacteriaceae</taxon>
        <taxon>Parapedobacter</taxon>
    </lineage>
</organism>
<dbReference type="CDD" id="cd06852">
    <property type="entry name" value="GT_MraY"/>
    <property type="match status" value="1"/>
</dbReference>
<evidence type="ECO:0000256" key="11">
    <source>
        <dbReference type="ARBA" id="ARBA00023316"/>
    </source>
</evidence>
<comment type="similarity">
    <text evidence="2 12">Belongs to the glycosyltransferase 4 family. MraY subfamily.</text>
</comment>
<evidence type="ECO:0000256" key="1">
    <source>
        <dbReference type="ARBA" id="ARBA00004141"/>
    </source>
</evidence>
<dbReference type="GO" id="GO:0046872">
    <property type="term" value="F:metal ion binding"/>
    <property type="evidence" value="ECO:0007669"/>
    <property type="project" value="UniProtKB-KW"/>
</dbReference>
<evidence type="ECO:0000256" key="12">
    <source>
        <dbReference type="HAMAP-Rule" id="MF_00038"/>
    </source>
</evidence>
<keyword evidence="12 14" id="KW-0479">Metal-binding</keyword>
<evidence type="ECO:0000256" key="5">
    <source>
        <dbReference type="ARBA" id="ARBA00022692"/>
    </source>
</evidence>
<dbReference type="PROSITE" id="PS01347">
    <property type="entry name" value="MRAY_1"/>
    <property type="match status" value="1"/>
</dbReference>
<comment type="cofactor">
    <cofactor evidence="12 14">
        <name>Mg(2+)</name>
        <dbReference type="ChEBI" id="CHEBI:18420"/>
    </cofactor>
</comment>
<dbReference type="RefSeq" id="WP_090629441.1">
    <property type="nucleotide sequence ID" value="NZ_FOQO01000010.1"/>
</dbReference>
<keyword evidence="4 12" id="KW-0808">Transferase</keyword>
<comment type="subcellular location">
    <subcellularLocation>
        <location evidence="12">Cell membrane</location>
        <topology evidence="12">Multi-pass membrane protein</topology>
    </subcellularLocation>
    <subcellularLocation>
        <location evidence="1">Membrane</location>
        <topology evidence="1">Multi-pass membrane protein</topology>
    </subcellularLocation>
</comment>
<keyword evidence="10 12" id="KW-0131">Cell cycle</keyword>
<keyword evidence="12 14" id="KW-0460">Magnesium</keyword>
<dbReference type="InterPro" id="IPR003524">
    <property type="entry name" value="PNAcMuramoyl-5peptid_Trfase"/>
</dbReference>
<keyword evidence="12" id="KW-1003">Cell membrane</keyword>
<evidence type="ECO:0000313" key="15">
    <source>
        <dbReference type="EMBL" id="SFJ46585.1"/>
    </source>
</evidence>
<dbReference type="EC" id="2.7.8.13" evidence="12 13"/>
<keyword evidence="5 12" id="KW-0812">Transmembrane</keyword>
<feature type="transmembrane region" description="Helical" evidence="12">
    <location>
        <begin position="392"/>
        <end position="411"/>
    </location>
</feature>
<comment type="pathway">
    <text evidence="12">Cell wall biogenesis; peptidoglycan biosynthesis.</text>
</comment>
<keyword evidence="8 12" id="KW-1133">Transmembrane helix</keyword>
<evidence type="ECO:0000256" key="14">
    <source>
        <dbReference type="PIRSR" id="PIRSR600715-1"/>
    </source>
</evidence>
<evidence type="ECO:0000256" key="10">
    <source>
        <dbReference type="ARBA" id="ARBA00023306"/>
    </source>
</evidence>
<dbReference type="STRING" id="1477437.SAMN05444682_11028"/>
<feature type="transmembrane region" description="Helical" evidence="12">
    <location>
        <begin position="218"/>
        <end position="236"/>
    </location>
</feature>
<feature type="transmembrane region" description="Helical" evidence="12">
    <location>
        <begin position="311"/>
        <end position="332"/>
    </location>
</feature>
<keyword evidence="6 12" id="KW-0133">Cell shape</keyword>
<feature type="transmembrane region" description="Helical" evidence="12">
    <location>
        <begin position="338"/>
        <end position="361"/>
    </location>
</feature>
<feature type="binding site" evidence="14">
    <location>
        <position position="240"/>
    </location>
    <ligand>
        <name>Mg(2+)</name>
        <dbReference type="ChEBI" id="CHEBI:18420"/>
    </ligand>
</feature>
<dbReference type="PANTHER" id="PTHR22926">
    <property type="entry name" value="PHOSPHO-N-ACETYLMURAMOYL-PENTAPEPTIDE-TRANSFERASE"/>
    <property type="match status" value="1"/>
</dbReference>
<evidence type="ECO:0000313" key="16">
    <source>
        <dbReference type="Proteomes" id="UP000198670"/>
    </source>
</evidence>
<dbReference type="GO" id="GO:0008360">
    <property type="term" value="P:regulation of cell shape"/>
    <property type="evidence" value="ECO:0007669"/>
    <property type="project" value="UniProtKB-KW"/>
</dbReference>
<dbReference type="UniPathway" id="UPA00219"/>
<protein>
    <recommendedName>
        <fullName evidence="12 13">Phospho-N-acetylmuramoyl-pentapeptide-transferase</fullName>
        <ecNumber evidence="12 13">2.7.8.13</ecNumber>
    </recommendedName>
    <alternativeName>
        <fullName evidence="12">UDP-MurNAc-pentapeptide phosphotransferase</fullName>
    </alternativeName>
</protein>
<dbReference type="Pfam" id="PF00953">
    <property type="entry name" value="Glycos_transf_4"/>
    <property type="match status" value="1"/>
</dbReference>
<dbReference type="GO" id="GO:0005886">
    <property type="term" value="C:plasma membrane"/>
    <property type="evidence" value="ECO:0007669"/>
    <property type="project" value="UniProtKB-SubCell"/>
</dbReference>